<protein>
    <recommendedName>
        <fullName evidence="4">Transposase</fullName>
    </recommendedName>
</protein>
<name>A0AAW6RJZ2_9BURK</name>
<dbReference type="InterPro" id="IPR051917">
    <property type="entry name" value="Transposase-Integrase"/>
</dbReference>
<evidence type="ECO:0008006" key="4">
    <source>
        <dbReference type="Google" id="ProtNLM"/>
    </source>
</evidence>
<evidence type="ECO:0000313" key="3">
    <source>
        <dbReference type="Proteomes" id="UP001237156"/>
    </source>
</evidence>
<dbReference type="GO" id="GO:0005829">
    <property type="term" value="C:cytosol"/>
    <property type="evidence" value="ECO:0007669"/>
    <property type="project" value="TreeGrafter"/>
</dbReference>
<dbReference type="SUPFAM" id="SSF53098">
    <property type="entry name" value="Ribonuclease H-like"/>
    <property type="match status" value="1"/>
</dbReference>
<evidence type="ECO:0000256" key="1">
    <source>
        <dbReference type="SAM" id="MobiDB-lite"/>
    </source>
</evidence>
<dbReference type="RefSeq" id="WP_279523854.1">
    <property type="nucleotide sequence ID" value="NZ_JARVII010000005.1"/>
</dbReference>
<reference evidence="2 3" key="1">
    <citation type="submission" date="2023-04" db="EMBL/GenBank/DDBJ databases">
        <title>Ottowia paracancer sp. nov., isolated from human stomach.</title>
        <authorList>
            <person name="Song Y."/>
        </authorList>
    </citation>
    <scope>NUCLEOTIDE SEQUENCE [LARGE SCALE GENOMIC DNA]</scope>
    <source>
        <strain evidence="2 3">10c7w1</strain>
    </source>
</reference>
<dbReference type="PANTHER" id="PTHR10948:SF23">
    <property type="entry name" value="TRANSPOSASE INSI FOR INSERTION SEQUENCE ELEMENT IS30A-RELATED"/>
    <property type="match status" value="1"/>
</dbReference>
<organism evidence="2 3">
    <name type="scientific">Ottowia cancrivicina</name>
    <dbReference type="NCBI Taxonomy" id="3040346"/>
    <lineage>
        <taxon>Bacteria</taxon>
        <taxon>Pseudomonadati</taxon>
        <taxon>Pseudomonadota</taxon>
        <taxon>Betaproteobacteria</taxon>
        <taxon>Burkholderiales</taxon>
        <taxon>Comamonadaceae</taxon>
        <taxon>Ottowia</taxon>
    </lineage>
</organism>
<proteinExistence type="predicted"/>
<gene>
    <name evidence="2" type="ORF">QB898_03770</name>
</gene>
<dbReference type="AlphaFoldDB" id="A0AAW6RJZ2"/>
<feature type="region of interest" description="Disordered" evidence="1">
    <location>
        <begin position="1"/>
        <end position="20"/>
    </location>
</feature>
<keyword evidence="3" id="KW-1185">Reference proteome</keyword>
<dbReference type="EMBL" id="JARVII010000005">
    <property type="protein sequence ID" value="MDG9698846.1"/>
    <property type="molecule type" value="Genomic_DNA"/>
</dbReference>
<dbReference type="GO" id="GO:0032196">
    <property type="term" value="P:transposition"/>
    <property type="evidence" value="ECO:0007669"/>
    <property type="project" value="TreeGrafter"/>
</dbReference>
<sequence>MKAYFGELRSPWPRGGKENASGLLHQRFPRGTDLSVYTQEQLDAVADEINARPRKALGGRTPLCMPGACSS</sequence>
<dbReference type="PANTHER" id="PTHR10948">
    <property type="entry name" value="TRANSPOSASE"/>
    <property type="match status" value="1"/>
</dbReference>
<evidence type="ECO:0000313" key="2">
    <source>
        <dbReference type="EMBL" id="MDG9698846.1"/>
    </source>
</evidence>
<dbReference type="InterPro" id="IPR012337">
    <property type="entry name" value="RNaseH-like_sf"/>
</dbReference>
<dbReference type="GO" id="GO:0004803">
    <property type="term" value="F:transposase activity"/>
    <property type="evidence" value="ECO:0007669"/>
    <property type="project" value="TreeGrafter"/>
</dbReference>
<comment type="caution">
    <text evidence="2">The sequence shown here is derived from an EMBL/GenBank/DDBJ whole genome shotgun (WGS) entry which is preliminary data.</text>
</comment>
<accession>A0AAW6RJZ2</accession>
<dbReference type="Proteomes" id="UP001237156">
    <property type="component" value="Unassembled WGS sequence"/>
</dbReference>